<dbReference type="EMBL" id="CAICTM010000394">
    <property type="protein sequence ID" value="CAB9509570.1"/>
    <property type="molecule type" value="Genomic_DNA"/>
</dbReference>
<reference evidence="2" key="1">
    <citation type="submission" date="2020-06" db="EMBL/GenBank/DDBJ databases">
        <authorList>
            <consortium name="Plant Systems Biology data submission"/>
        </authorList>
    </citation>
    <scope>NUCLEOTIDE SEQUENCE</scope>
    <source>
        <strain evidence="2">D6</strain>
    </source>
</reference>
<proteinExistence type="predicted"/>
<keyword evidence="3" id="KW-1185">Reference proteome</keyword>
<dbReference type="AlphaFoldDB" id="A0A9N8DZR5"/>
<protein>
    <submittedName>
        <fullName evidence="2">Uncharacterized protein</fullName>
    </submittedName>
</protein>
<evidence type="ECO:0000256" key="1">
    <source>
        <dbReference type="SAM" id="MobiDB-lite"/>
    </source>
</evidence>
<gene>
    <name evidence="2" type="ORF">SEMRO_395_G134030.1</name>
</gene>
<feature type="region of interest" description="Disordered" evidence="1">
    <location>
        <begin position="129"/>
        <end position="153"/>
    </location>
</feature>
<sequence length="153" mass="17674">MNCNSMHAKPQYHPHKPANTVYRRAILKAIEDLNDCQLRSNVDSIRKHVMSATQETDHAWNEVIFLKTLKSLQEGEIEQSTNTCALSPEYKRRRSNSLTAYTEQQQQYHQQQLPPMSVFVPNIANLDSAQAQQPGKRKVEYDNYQPALMSQRS</sequence>
<evidence type="ECO:0000313" key="2">
    <source>
        <dbReference type="EMBL" id="CAB9509570.1"/>
    </source>
</evidence>
<dbReference type="Proteomes" id="UP001153069">
    <property type="component" value="Unassembled WGS sequence"/>
</dbReference>
<evidence type="ECO:0000313" key="3">
    <source>
        <dbReference type="Proteomes" id="UP001153069"/>
    </source>
</evidence>
<dbReference type="OrthoDB" id="52454at2759"/>
<comment type="caution">
    <text evidence="2">The sequence shown here is derived from an EMBL/GenBank/DDBJ whole genome shotgun (WGS) entry which is preliminary data.</text>
</comment>
<accession>A0A9N8DZR5</accession>
<name>A0A9N8DZR5_9STRA</name>
<organism evidence="2 3">
    <name type="scientific">Seminavis robusta</name>
    <dbReference type="NCBI Taxonomy" id="568900"/>
    <lineage>
        <taxon>Eukaryota</taxon>
        <taxon>Sar</taxon>
        <taxon>Stramenopiles</taxon>
        <taxon>Ochrophyta</taxon>
        <taxon>Bacillariophyta</taxon>
        <taxon>Bacillariophyceae</taxon>
        <taxon>Bacillariophycidae</taxon>
        <taxon>Naviculales</taxon>
        <taxon>Naviculaceae</taxon>
        <taxon>Seminavis</taxon>
    </lineage>
</organism>